<evidence type="ECO:0000256" key="2">
    <source>
        <dbReference type="ARBA" id="ARBA00006577"/>
    </source>
</evidence>
<feature type="chain" id="PRO_5037391751" description="peptidylprolyl isomerase" evidence="7">
    <location>
        <begin position="24"/>
        <end position="421"/>
    </location>
</feature>
<dbReference type="InterPro" id="IPR036944">
    <property type="entry name" value="PPIase_FKBP_N_sf"/>
</dbReference>
<dbReference type="RefSeq" id="WP_303762321.1">
    <property type="nucleotide sequence ID" value="NZ_JABZGR010000001.1"/>
</dbReference>
<dbReference type="PROSITE" id="PS51257">
    <property type="entry name" value="PROKAR_LIPOPROTEIN"/>
    <property type="match status" value="1"/>
</dbReference>
<dbReference type="AlphaFoldDB" id="A0A929WYV1"/>
<dbReference type="InterPro" id="IPR001179">
    <property type="entry name" value="PPIase_FKBP_dom"/>
</dbReference>
<feature type="domain" description="PPIase FKBP-type" evidence="8">
    <location>
        <begin position="338"/>
        <end position="421"/>
    </location>
</feature>
<dbReference type="EC" id="5.2.1.8" evidence="3 6"/>
<dbReference type="SUPFAM" id="SSF54534">
    <property type="entry name" value="FKBP-like"/>
    <property type="match status" value="1"/>
</dbReference>
<accession>A0A929WYV1</accession>
<evidence type="ECO:0000256" key="4">
    <source>
        <dbReference type="ARBA" id="ARBA00023110"/>
    </source>
</evidence>
<dbReference type="PROSITE" id="PS50059">
    <property type="entry name" value="FKBP_PPIASE"/>
    <property type="match status" value="1"/>
</dbReference>
<gene>
    <name evidence="9" type="ORF">HXK21_00075</name>
</gene>
<dbReference type="GO" id="GO:0006457">
    <property type="term" value="P:protein folding"/>
    <property type="evidence" value="ECO:0007669"/>
    <property type="project" value="InterPro"/>
</dbReference>
<dbReference type="InterPro" id="IPR046357">
    <property type="entry name" value="PPIase_dom_sf"/>
</dbReference>
<comment type="caution">
    <text evidence="9">The sequence shown here is derived from an EMBL/GenBank/DDBJ whole genome shotgun (WGS) entry which is preliminary data.</text>
</comment>
<name>A0A929WYV1_9BACT</name>
<keyword evidence="5 6" id="KW-0413">Isomerase</keyword>
<proteinExistence type="inferred from homology"/>
<reference evidence="9" key="1">
    <citation type="submission" date="2020-04" db="EMBL/GenBank/DDBJ databases">
        <title>Deep metagenomics examines the oral microbiome during advanced dental caries in children, revealing novel taxa and co-occurrences with host molecules.</title>
        <authorList>
            <person name="Baker J.L."/>
            <person name="Morton J.T."/>
            <person name="Dinis M."/>
            <person name="Alvarez R."/>
            <person name="Tran N.C."/>
            <person name="Knight R."/>
            <person name="Edlund A."/>
        </authorList>
    </citation>
    <scope>NUCLEOTIDE SEQUENCE</scope>
    <source>
        <strain evidence="9">JCVI_34_bin.1</strain>
    </source>
</reference>
<keyword evidence="4 6" id="KW-0697">Rotamase</keyword>
<dbReference type="PANTHER" id="PTHR43811">
    <property type="entry name" value="FKBP-TYPE PEPTIDYL-PROLYL CIS-TRANS ISOMERASE FKPA"/>
    <property type="match status" value="1"/>
</dbReference>
<comment type="similarity">
    <text evidence="2">Belongs to the FKBP-type PPIase family.</text>
</comment>
<dbReference type="EMBL" id="JABZGR010000001">
    <property type="protein sequence ID" value="MBF0969428.1"/>
    <property type="molecule type" value="Genomic_DNA"/>
</dbReference>
<evidence type="ECO:0000256" key="7">
    <source>
        <dbReference type="SAM" id="SignalP"/>
    </source>
</evidence>
<dbReference type="PANTHER" id="PTHR43811:SF19">
    <property type="entry name" value="39 KDA FK506-BINDING NUCLEAR PROTEIN"/>
    <property type="match status" value="1"/>
</dbReference>
<evidence type="ECO:0000256" key="5">
    <source>
        <dbReference type="ARBA" id="ARBA00023235"/>
    </source>
</evidence>
<evidence type="ECO:0000313" key="10">
    <source>
        <dbReference type="Proteomes" id="UP000704068"/>
    </source>
</evidence>
<protein>
    <recommendedName>
        <fullName evidence="3 6">peptidylprolyl isomerase</fullName>
        <ecNumber evidence="3 6">5.2.1.8</ecNumber>
    </recommendedName>
</protein>
<dbReference type="Proteomes" id="UP000704068">
    <property type="component" value="Unassembled WGS sequence"/>
</dbReference>
<evidence type="ECO:0000256" key="1">
    <source>
        <dbReference type="ARBA" id="ARBA00000971"/>
    </source>
</evidence>
<feature type="signal peptide" evidence="7">
    <location>
        <begin position="1"/>
        <end position="23"/>
    </location>
</feature>
<evidence type="ECO:0000256" key="3">
    <source>
        <dbReference type="ARBA" id="ARBA00013194"/>
    </source>
</evidence>
<evidence type="ECO:0000256" key="6">
    <source>
        <dbReference type="PROSITE-ProRule" id="PRU00277"/>
    </source>
</evidence>
<dbReference type="Gene3D" id="3.10.50.40">
    <property type="match status" value="1"/>
</dbReference>
<dbReference type="InterPro" id="IPR000774">
    <property type="entry name" value="PPIase_FKBP_N"/>
</dbReference>
<dbReference type="Gene3D" id="1.10.287.460">
    <property type="entry name" value="Peptidyl-prolyl cis-trans isomerase, FKBP-type, N-terminal domain"/>
    <property type="match status" value="2"/>
</dbReference>
<dbReference type="Pfam" id="PF01346">
    <property type="entry name" value="FKBP_N"/>
    <property type="match status" value="1"/>
</dbReference>
<dbReference type="GO" id="GO:0003755">
    <property type="term" value="F:peptidyl-prolyl cis-trans isomerase activity"/>
    <property type="evidence" value="ECO:0007669"/>
    <property type="project" value="UniProtKB-KW"/>
</dbReference>
<dbReference type="Pfam" id="PF00254">
    <property type="entry name" value="FKBP_C"/>
    <property type="match status" value="1"/>
</dbReference>
<organism evidence="9 10">
    <name type="scientific">Alloprevotella tannerae</name>
    <dbReference type="NCBI Taxonomy" id="76122"/>
    <lineage>
        <taxon>Bacteria</taxon>
        <taxon>Pseudomonadati</taxon>
        <taxon>Bacteroidota</taxon>
        <taxon>Bacteroidia</taxon>
        <taxon>Bacteroidales</taxon>
        <taxon>Prevotellaceae</taxon>
        <taxon>Alloprevotella</taxon>
    </lineage>
</organism>
<evidence type="ECO:0000259" key="8">
    <source>
        <dbReference type="PROSITE" id="PS50059"/>
    </source>
</evidence>
<keyword evidence="7" id="KW-0732">Signal</keyword>
<sequence length="421" mass="46545">MKFKVLSMLLLTALMGVSCSKHTASLKNDVDSLSYALGMATAPDSAQLAMAFPDSTIKIDNNKLLDGMEEGLKMAKDTTKQANFFGLQAGMMMTQQTFPTIEQQLFGEKTKKKVNVDKFIEGFKDGQKKTDAEIEKAFKALNDKMTKLMQSKDSIKMKDDEFEKLAYDMGFTAVSGAKQMMQSSGVAAKNLDKFFEGLKDGLKSRGNSKKLSESLGLMMGLQIADNLFPGVEQQIYATDSTKKISTANYLAGVYDALNHKSSMQYKGKPLTRETANEYIQERINAAAEVEMAKQHGADKQKNEAYMANKAKEAGIQKLPEGVLYKEITKGNGPIAKENQTVEVQYEGRLINDTIFDKSEKPVTFPVNAVVKGWQVVLTHMPAGSEWEVYIPWKVGYGARGAGQNIPPFSTLIFKMKLISVK</sequence>
<evidence type="ECO:0000313" key="9">
    <source>
        <dbReference type="EMBL" id="MBF0969428.1"/>
    </source>
</evidence>
<comment type="catalytic activity">
    <reaction evidence="1 6">
        <text>[protein]-peptidylproline (omega=180) = [protein]-peptidylproline (omega=0)</text>
        <dbReference type="Rhea" id="RHEA:16237"/>
        <dbReference type="Rhea" id="RHEA-COMP:10747"/>
        <dbReference type="Rhea" id="RHEA-COMP:10748"/>
        <dbReference type="ChEBI" id="CHEBI:83833"/>
        <dbReference type="ChEBI" id="CHEBI:83834"/>
        <dbReference type="EC" id="5.2.1.8"/>
    </reaction>
</comment>